<dbReference type="SUPFAM" id="SSF52242">
    <property type="entry name" value="Cobalamin (vitamin B12)-binding domain"/>
    <property type="match status" value="1"/>
</dbReference>
<accession>A0ABP9TDU9</accession>
<sequence>MRVRAGGSGLPLGDVRREARGVARASVRLDSPTVQHLLNAFVREHGVVAAWEDVMMPTLHAVGRKWQSSGDRYVEVEHLLSWHVSTALRSAPLLRPCPEPPPEAAPVLLACLPDEQHTLPLEALDAALRERGTATRMLGGAVPAEALTAAVRRTGPGAVVLWSQTRSTADSPLARRLADTRWGVRGARRGPVVLVAGPGWGHRALPGLPRPRELAEALTMLSRTGTGTAHARRSGEH</sequence>
<evidence type="ECO:0000259" key="1">
    <source>
        <dbReference type="Pfam" id="PF02607"/>
    </source>
</evidence>
<feature type="domain" description="B12-binding N-terminal" evidence="1">
    <location>
        <begin position="20"/>
        <end position="89"/>
    </location>
</feature>
<evidence type="ECO:0000313" key="2">
    <source>
        <dbReference type="EMBL" id="GAA5214124.1"/>
    </source>
</evidence>
<evidence type="ECO:0000313" key="3">
    <source>
        <dbReference type="Proteomes" id="UP001499878"/>
    </source>
</evidence>
<dbReference type="InterPro" id="IPR036594">
    <property type="entry name" value="Meth_synthase_dom"/>
</dbReference>
<dbReference type="Pfam" id="PF02607">
    <property type="entry name" value="B12-binding_2"/>
    <property type="match status" value="1"/>
</dbReference>
<proteinExistence type="predicted"/>
<dbReference type="Gene3D" id="1.10.1240.10">
    <property type="entry name" value="Methionine synthase domain"/>
    <property type="match status" value="1"/>
</dbReference>
<name>A0ABP9TDU9_9ACTN</name>
<dbReference type="Gene3D" id="3.40.50.280">
    <property type="entry name" value="Cobalamin-binding domain"/>
    <property type="match status" value="1"/>
</dbReference>
<dbReference type="RefSeq" id="WP_425588862.1">
    <property type="nucleotide sequence ID" value="NZ_BAABJR010000017.1"/>
</dbReference>
<dbReference type="EMBL" id="BAABJR010000017">
    <property type="protein sequence ID" value="GAA5214124.1"/>
    <property type="molecule type" value="Genomic_DNA"/>
</dbReference>
<dbReference type="InterPro" id="IPR036724">
    <property type="entry name" value="Cobalamin-bd_sf"/>
</dbReference>
<organism evidence="2 3">
    <name type="scientific">Streptomyces thinghirensis</name>
    <dbReference type="NCBI Taxonomy" id="551547"/>
    <lineage>
        <taxon>Bacteria</taxon>
        <taxon>Bacillati</taxon>
        <taxon>Actinomycetota</taxon>
        <taxon>Actinomycetes</taxon>
        <taxon>Kitasatosporales</taxon>
        <taxon>Streptomycetaceae</taxon>
        <taxon>Streptomyces</taxon>
    </lineage>
</organism>
<keyword evidence="3" id="KW-1185">Reference proteome</keyword>
<gene>
    <name evidence="2" type="ORF">GCM10023323_57860</name>
</gene>
<dbReference type="Proteomes" id="UP001499878">
    <property type="component" value="Unassembled WGS sequence"/>
</dbReference>
<comment type="caution">
    <text evidence="2">The sequence shown here is derived from an EMBL/GenBank/DDBJ whole genome shotgun (WGS) entry which is preliminary data.</text>
</comment>
<reference evidence="3" key="1">
    <citation type="journal article" date="2019" name="Int. J. Syst. Evol. Microbiol.">
        <title>The Global Catalogue of Microorganisms (GCM) 10K type strain sequencing project: providing services to taxonomists for standard genome sequencing and annotation.</title>
        <authorList>
            <consortium name="The Broad Institute Genomics Platform"/>
            <consortium name="The Broad Institute Genome Sequencing Center for Infectious Disease"/>
            <person name="Wu L."/>
            <person name="Ma J."/>
        </authorList>
    </citation>
    <scope>NUCLEOTIDE SEQUENCE [LARGE SCALE GENOMIC DNA]</scope>
    <source>
        <strain evidence="3">JCM 18306</strain>
    </source>
</reference>
<dbReference type="InterPro" id="IPR003759">
    <property type="entry name" value="Cbl-bd_cap"/>
</dbReference>
<protein>
    <recommendedName>
        <fullName evidence="1">B12-binding N-terminal domain-containing protein</fullName>
    </recommendedName>
</protein>